<dbReference type="PANTHER" id="PTHR30023">
    <property type="entry name" value="D-ALANYL-D-ALANINE CARBOXYPEPTIDASE"/>
    <property type="match status" value="1"/>
</dbReference>
<reference evidence="3 4" key="1">
    <citation type="submission" date="2019-02" db="EMBL/GenBank/DDBJ databases">
        <title>Bacterial novel species Emticicia sp. 17J42-9 isolated from soil.</title>
        <authorList>
            <person name="Jung H.-Y."/>
        </authorList>
    </citation>
    <scope>NUCLEOTIDE SEQUENCE [LARGE SCALE GENOMIC DNA]</scope>
    <source>
        <strain evidence="3 4">17J42-9</strain>
    </source>
</reference>
<dbReference type="Proteomes" id="UP000293162">
    <property type="component" value="Unassembled WGS sequence"/>
</dbReference>
<dbReference type="GO" id="GO:0000270">
    <property type="term" value="P:peptidoglycan metabolic process"/>
    <property type="evidence" value="ECO:0007669"/>
    <property type="project" value="TreeGrafter"/>
</dbReference>
<dbReference type="InterPro" id="IPR000667">
    <property type="entry name" value="Peptidase_S13"/>
</dbReference>
<gene>
    <name evidence="3" type="ORF">EWM59_16485</name>
</gene>
<dbReference type="OrthoDB" id="9802627at2"/>
<dbReference type="AlphaFoldDB" id="A0A4Q5LXI1"/>
<organism evidence="3 4">
    <name type="scientific">Emticicia agri</name>
    <dbReference type="NCBI Taxonomy" id="2492393"/>
    <lineage>
        <taxon>Bacteria</taxon>
        <taxon>Pseudomonadati</taxon>
        <taxon>Bacteroidota</taxon>
        <taxon>Cytophagia</taxon>
        <taxon>Cytophagales</taxon>
        <taxon>Leadbetterellaceae</taxon>
        <taxon>Emticicia</taxon>
    </lineage>
</organism>
<accession>A0A4Q5LXI1</accession>
<proteinExistence type="inferred from homology"/>
<sequence>MQKIIVLTLLAFAGISCTTSQKLSNKKPYARLLDTSQVFAQNFTGMAIYDVDQKKTLFERNADRYFTPASNTKLFTYYACIKTLGDSIPALRYVIKDDSLIFWGTGDPTLFHHDLKNTSAFDFLKSYKRSKLFFFADGNFTNTAMGEGWAWDDFNDYYSAEISPMPMYGNIVRVSIDKGEFSPQPGIFENSFYKKDEGTTITRVQTDNLFLLPKSMLTKNNYKQDIPYKTSIGLTQQLLIDTLRRNVNLLHIPVSKDAKTIYSMASEDVYRLMMQESDNMLAEHLLLLCGANLKDSLNSSFVIKSITEKYLQDLPDAPKWVDGSGLSRYNLFTPRSIVKLLEKLRADVPQQKLYSILPVGGQSGTLKNGYKNTDKPFIFAKTGSLSGVYNLSGYLITKKGKTLIVSFMNNNFNQSTTKVRKEVEKILTWIYENQ</sequence>
<dbReference type="Pfam" id="PF02113">
    <property type="entry name" value="Peptidase_S13"/>
    <property type="match status" value="2"/>
</dbReference>
<dbReference type="PRINTS" id="PR00922">
    <property type="entry name" value="DADACBPTASE3"/>
</dbReference>
<dbReference type="Gene3D" id="3.40.710.10">
    <property type="entry name" value="DD-peptidase/beta-lactamase superfamily"/>
    <property type="match status" value="2"/>
</dbReference>
<keyword evidence="4" id="KW-1185">Reference proteome</keyword>
<comment type="similarity">
    <text evidence="1">Belongs to the peptidase S13 family.</text>
</comment>
<dbReference type="RefSeq" id="WP_130022330.1">
    <property type="nucleotide sequence ID" value="NZ_SEWF01000024.1"/>
</dbReference>
<evidence type="ECO:0000256" key="2">
    <source>
        <dbReference type="ARBA" id="ARBA00022801"/>
    </source>
</evidence>
<name>A0A4Q5LXI1_9BACT</name>
<evidence type="ECO:0008006" key="5">
    <source>
        <dbReference type="Google" id="ProtNLM"/>
    </source>
</evidence>
<dbReference type="PROSITE" id="PS51257">
    <property type="entry name" value="PROKAR_LIPOPROTEIN"/>
    <property type="match status" value="1"/>
</dbReference>
<evidence type="ECO:0000313" key="4">
    <source>
        <dbReference type="Proteomes" id="UP000293162"/>
    </source>
</evidence>
<comment type="caution">
    <text evidence="3">The sequence shown here is derived from an EMBL/GenBank/DDBJ whole genome shotgun (WGS) entry which is preliminary data.</text>
</comment>
<dbReference type="EMBL" id="SEWF01000024">
    <property type="protein sequence ID" value="RYU94556.1"/>
    <property type="molecule type" value="Genomic_DNA"/>
</dbReference>
<dbReference type="GO" id="GO:0004185">
    <property type="term" value="F:serine-type carboxypeptidase activity"/>
    <property type="evidence" value="ECO:0007669"/>
    <property type="project" value="InterPro"/>
</dbReference>
<evidence type="ECO:0000256" key="1">
    <source>
        <dbReference type="ARBA" id="ARBA00006096"/>
    </source>
</evidence>
<dbReference type="GO" id="GO:0006508">
    <property type="term" value="P:proteolysis"/>
    <property type="evidence" value="ECO:0007669"/>
    <property type="project" value="InterPro"/>
</dbReference>
<protein>
    <recommendedName>
        <fullName evidence="5">D-alanyl-D-alanine carboxypeptidase/D-alanyl-D-alanine-endopeptidase</fullName>
    </recommendedName>
</protein>
<dbReference type="SUPFAM" id="SSF56601">
    <property type="entry name" value="beta-lactamase/transpeptidase-like"/>
    <property type="match status" value="1"/>
</dbReference>
<dbReference type="PANTHER" id="PTHR30023:SF0">
    <property type="entry name" value="PENICILLIN-SENSITIVE CARBOXYPEPTIDASE A"/>
    <property type="match status" value="1"/>
</dbReference>
<dbReference type="InterPro" id="IPR012338">
    <property type="entry name" value="Beta-lactam/transpept-like"/>
</dbReference>
<evidence type="ECO:0000313" key="3">
    <source>
        <dbReference type="EMBL" id="RYU94556.1"/>
    </source>
</evidence>
<keyword evidence="2" id="KW-0378">Hydrolase</keyword>